<dbReference type="eggNOG" id="KOG4386">
    <property type="taxonomic scope" value="Eukaryota"/>
</dbReference>
<keyword evidence="5" id="KW-0813">Transport</keyword>
<feature type="domain" description="Trafficking protein particle complex subunit 11 C-terminal" evidence="9">
    <location>
        <begin position="1022"/>
        <end position="1074"/>
    </location>
</feature>
<dbReference type="EMBL" id="DS985252">
    <property type="protein sequence ID" value="EDV21594.1"/>
    <property type="molecule type" value="Genomic_DNA"/>
</dbReference>
<dbReference type="InParanoid" id="B3S6B6"/>
<dbReference type="HOGENOM" id="CLU_003649_0_0_1"/>
<dbReference type="OrthoDB" id="6278596at2759"/>
<dbReference type="Proteomes" id="UP000009022">
    <property type="component" value="Unassembled WGS sequence"/>
</dbReference>
<evidence type="ECO:0000256" key="6">
    <source>
        <dbReference type="ARBA" id="ARBA00022892"/>
    </source>
</evidence>
<organism evidence="10 11">
    <name type="scientific">Trichoplax adhaerens</name>
    <name type="common">Trichoplax reptans</name>
    <dbReference type="NCBI Taxonomy" id="10228"/>
    <lineage>
        <taxon>Eukaryota</taxon>
        <taxon>Metazoa</taxon>
        <taxon>Placozoa</taxon>
        <taxon>Uniplacotomia</taxon>
        <taxon>Trichoplacea</taxon>
        <taxon>Trichoplacidae</taxon>
        <taxon>Trichoplax</taxon>
    </lineage>
</organism>
<evidence type="ECO:0000256" key="3">
    <source>
        <dbReference type="ARBA" id="ARBA00007051"/>
    </source>
</evidence>
<evidence type="ECO:0000256" key="2">
    <source>
        <dbReference type="ARBA" id="ARBA00004222"/>
    </source>
</evidence>
<dbReference type="PhylomeDB" id="B3S6B6"/>
<comment type="similarity">
    <text evidence="3">Belongs to the TRAPPC11 family.</text>
</comment>
<dbReference type="CTD" id="6757090"/>
<keyword evidence="6" id="KW-0931">ER-Golgi transport</keyword>
<evidence type="ECO:0000259" key="9">
    <source>
        <dbReference type="Pfam" id="PF12742"/>
    </source>
</evidence>
<dbReference type="PANTHER" id="PTHR14374">
    <property type="entry name" value="FOIE GRAS"/>
    <property type="match status" value="1"/>
</dbReference>
<dbReference type="InterPro" id="IPR021773">
    <property type="entry name" value="TPC11"/>
</dbReference>
<comment type="function">
    <text evidence="1">Involved in endoplasmic reticulum to Golgi apparatus trafficking at a very early stage.</text>
</comment>
<sequence length="1101" mass="125856">MQLPEDFTSQPLGFIALTGLDIKYNAIHRSIWDSFTVNRRPDRVPLHFNLLSGDYEYRKPKSKRSTYEWYIPKGIIKMDWMQKHINEIPSVLVIFYDLDWNDPQWKEKQVECVSRVEIARSSLQGRNTKIAVVLIQTAAPLPPGEDMVAAERAATLCTACELSSKSLFVLPHNPDHLYGYIIRLENAYYELSQAYYHGECRRVKSRKELLNKQKHEVLIVRHQFKIAFFCELRQDRTSALKHYKLAYSNLKELEPNYRNMLETKLCASFFNYKICRLCFLDGSPVDAIAQFRSHVDYFKKKSGYAELAFIDAAWISHQYSIFGDLFDEAVKNGLDAIQTQHPGFYYQYAACCAIFRKQLCYDLCQAAAMFPVQNTSETTKYVNYYGQRVWNQGYHSMTEASDADFEKAGILAVQTEELKVDHSYIIIQLFSKAVSQFKKYKSSRMRRHLMIKMAEEYYHAKDYVKALALLDRVAPDYRSEKWWDLLTAVLNLWLKCAYLLSDVQNYVTVCVEMISKHSTSDINSKSRIQKNLLNIIQGKQPDPESDLSAVSVEEASKLWIQKFAMIMAPMPAFDIDISQLASFVECKVSFGTSSFTADVPIIINVYLRSSSPLPIRFHRLSLKFNIEEYNNVCSIINKDTDNEESLLLIPNQLKCVTFKFVARSEDVGESLEVSTASLQLGDEKSYNIVMTWNTSSSALTTPTPTLLSNVTNHPEVLSFDQIQAKPATKLTSRKPLIDLKLQHEPPALVNEYYSVKLLIQNDEKAEISDVRSVRFIKCDLCLAFTAWLCIDNISDSSTHSKSVKDIHINNIASGEKVSKLLFVKCQSNGQRVISVKITYKINIEVDGKVTECKCKQTDSVTIETAIPFETVINTVTTELTKVDALCANEPYFIMACLKSVSPWPITILNSTFNLINQFESVDTDTQSQLSNVSLQKSEEARECFAIKYKGSIEKSKLNIGKLRINWKRSKQEYQQPEVETDITLPTVLIDTSPIYIVIDKPAYGCLRTALPVTYELHNRTNLVQEVEINIDPCESFMFTGLKQVNLRILPSDIHALRYVMYPLTTGYVTLPRLKLNLPRYQSNDSLGKATIAAQVLVKVII</sequence>
<reference evidence="10 11" key="1">
    <citation type="journal article" date="2008" name="Nature">
        <title>The Trichoplax genome and the nature of placozoans.</title>
        <authorList>
            <person name="Srivastava M."/>
            <person name="Begovic E."/>
            <person name="Chapman J."/>
            <person name="Putnam N.H."/>
            <person name="Hellsten U."/>
            <person name="Kawashima T."/>
            <person name="Kuo A."/>
            <person name="Mitros T."/>
            <person name="Salamov A."/>
            <person name="Carpenter M.L."/>
            <person name="Signorovitch A.Y."/>
            <person name="Moreno M.A."/>
            <person name="Kamm K."/>
            <person name="Grimwood J."/>
            <person name="Schmutz J."/>
            <person name="Shapiro H."/>
            <person name="Grigoriev I.V."/>
            <person name="Buss L.W."/>
            <person name="Schierwater B."/>
            <person name="Dellaporta S.L."/>
            <person name="Rokhsar D.S."/>
        </authorList>
    </citation>
    <scope>NUCLEOTIDE SEQUENCE [LARGE SCALE GENOMIC DNA]</scope>
    <source>
        <strain evidence="10 11">Grell-BS-1999</strain>
    </source>
</reference>
<proteinExistence type="inferred from homology"/>
<dbReference type="Pfam" id="PF11817">
    <property type="entry name" value="Foie-gras_1"/>
    <property type="match status" value="1"/>
</dbReference>
<evidence type="ECO:0000256" key="7">
    <source>
        <dbReference type="ARBA" id="ARBA00023034"/>
    </source>
</evidence>
<dbReference type="AlphaFoldDB" id="B3S6B6"/>
<comment type="subcellular location">
    <subcellularLocation>
        <location evidence="2">Golgi apparatus</location>
        <location evidence="2">cis-Golgi network</location>
    </subcellularLocation>
</comment>
<feature type="domain" description="Trafficking protein particle complex subunit 11" evidence="8">
    <location>
        <begin position="259"/>
        <end position="515"/>
    </location>
</feature>
<accession>B3S6B6</accession>
<dbReference type="OMA" id="CVEYYRD"/>
<evidence type="ECO:0000259" key="8">
    <source>
        <dbReference type="Pfam" id="PF11817"/>
    </source>
</evidence>
<protein>
    <recommendedName>
        <fullName evidence="4">Trafficking protein particle complex subunit 11</fullName>
    </recommendedName>
</protein>
<keyword evidence="11" id="KW-1185">Reference proteome</keyword>
<dbReference type="GeneID" id="6757090"/>
<evidence type="ECO:0000256" key="4">
    <source>
        <dbReference type="ARBA" id="ARBA00021520"/>
    </source>
</evidence>
<dbReference type="Pfam" id="PF12742">
    <property type="entry name" value="Gryzun-like"/>
    <property type="match status" value="1"/>
</dbReference>
<dbReference type="RefSeq" id="XP_002115742.1">
    <property type="nucleotide sequence ID" value="XM_002115706.1"/>
</dbReference>
<keyword evidence="7" id="KW-0333">Golgi apparatus</keyword>
<evidence type="ECO:0000313" key="10">
    <source>
        <dbReference type="EMBL" id="EDV21594.1"/>
    </source>
</evidence>
<dbReference type="GO" id="GO:0016192">
    <property type="term" value="P:vesicle-mediated transport"/>
    <property type="evidence" value="ECO:0007669"/>
    <property type="project" value="UniProtKB-KW"/>
</dbReference>
<dbReference type="STRING" id="10228.B3S6B6"/>
<dbReference type="GO" id="GO:0005794">
    <property type="term" value="C:Golgi apparatus"/>
    <property type="evidence" value="ECO:0007669"/>
    <property type="project" value="UniProtKB-SubCell"/>
</dbReference>
<evidence type="ECO:0000256" key="5">
    <source>
        <dbReference type="ARBA" id="ARBA00022448"/>
    </source>
</evidence>
<evidence type="ECO:0000256" key="1">
    <source>
        <dbReference type="ARBA" id="ARBA00001995"/>
    </source>
</evidence>
<gene>
    <name evidence="10" type="ORF">TRIADDRAFT_30200</name>
</gene>
<dbReference type="PANTHER" id="PTHR14374:SF0">
    <property type="entry name" value="TRAFFICKING PROTEIN PARTICLE COMPLEX SUBUNIT 11"/>
    <property type="match status" value="1"/>
</dbReference>
<evidence type="ECO:0000313" key="11">
    <source>
        <dbReference type="Proteomes" id="UP000009022"/>
    </source>
</evidence>
<dbReference type="InterPro" id="IPR025876">
    <property type="entry name" value="TRAPPC11_C"/>
</dbReference>
<dbReference type="KEGG" id="tad:TRIADDRAFT_30200"/>
<name>B3S6B6_TRIAD</name>